<name>A0A0Q3LY09_BRADI</name>
<reference evidence="1 2" key="1">
    <citation type="journal article" date="2010" name="Nature">
        <title>Genome sequencing and analysis of the model grass Brachypodium distachyon.</title>
        <authorList>
            <consortium name="International Brachypodium Initiative"/>
        </authorList>
    </citation>
    <scope>NUCLEOTIDE SEQUENCE [LARGE SCALE GENOMIC DNA]</scope>
    <source>
        <strain evidence="1 2">Bd21</strain>
    </source>
</reference>
<dbReference type="InterPro" id="IPR024096">
    <property type="entry name" value="NO_sig/Golgi_transp_ligand-bd"/>
</dbReference>
<dbReference type="Gramene" id="KQJ97157">
    <property type="protein sequence ID" value="KQJ97157"/>
    <property type="gene ID" value="BRADI_3g29104v3"/>
</dbReference>
<dbReference type="OrthoDB" id="941624at2759"/>
<gene>
    <name evidence="1" type="ORF">BRADI_3g29104v3</name>
</gene>
<reference evidence="1" key="2">
    <citation type="submission" date="2017-06" db="EMBL/GenBank/DDBJ databases">
        <title>WGS assembly of Brachypodium distachyon.</title>
        <authorList>
            <consortium name="The International Brachypodium Initiative"/>
            <person name="Lucas S."/>
            <person name="Harmon-Smith M."/>
            <person name="Lail K."/>
            <person name="Tice H."/>
            <person name="Grimwood J."/>
            <person name="Bruce D."/>
            <person name="Barry K."/>
            <person name="Shu S."/>
            <person name="Lindquist E."/>
            <person name="Wang M."/>
            <person name="Pitluck S."/>
            <person name="Vogel J.P."/>
            <person name="Garvin D.F."/>
            <person name="Mockler T.C."/>
            <person name="Schmutz J."/>
            <person name="Rokhsar D."/>
            <person name="Bevan M.W."/>
        </authorList>
    </citation>
    <scope>NUCLEOTIDE SEQUENCE</scope>
    <source>
        <strain evidence="1">Bd21</strain>
    </source>
</reference>
<dbReference type="GO" id="GO:0005802">
    <property type="term" value="C:trans-Golgi network"/>
    <property type="evidence" value="ECO:0000318"/>
    <property type="project" value="GO_Central"/>
</dbReference>
<dbReference type="STRING" id="15368.A0A0Q3LY09"/>
<dbReference type="EMBL" id="CM000882">
    <property type="protein sequence ID" value="KQJ97157.1"/>
    <property type="molecule type" value="Genomic_DNA"/>
</dbReference>
<evidence type="ECO:0000313" key="3">
    <source>
        <dbReference type="Proteomes" id="UP000008810"/>
    </source>
</evidence>
<dbReference type="Gene3D" id="3.30.1380.20">
    <property type="entry name" value="Trafficking protein particle complex subunit 3"/>
    <property type="match status" value="1"/>
</dbReference>
<keyword evidence="3" id="KW-1185">Reference proteome</keyword>
<accession>A0A0Q3LY09</accession>
<dbReference type="InParanoid" id="A0A0Q3LY09"/>
<dbReference type="AlphaFoldDB" id="A0A0Q3LY09"/>
<evidence type="ECO:0000313" key="2">
    <source>
        <dbReference type="EnsemblPlants" id="KQJ97157"/>
    </source>
</evidence>
<dbReference type="SUPFAM" id="SSF111126">
    <property type="entry name" value="Ligand-binding domain in the NO signalling and Golgi transport"/>
    <property type="match status" value="1"/>
</dbReference>
<proteinExistence type="predicted"/>
<dbReference type="EnsemblPlants" id="KQJ97157">
    <property type="protein sequence ID" value="KQJ97157"/>
    <property type="gene ID" value="BRADI_3g29104v3"/>
</dbReference>
<sequence>MGREVAESCLDGVVMEMVSAYCSRFYAAKPELAAGRIEAIGFQVGHQLSERFFCCAHQNLNYDQHAQYGLLACEFATWIEVAQV</sequence>
<dbReference type="GO" id="GO:0005801">
    <property type="term" value="C:cis-Golgi network"/>
    <property type="evidence" value="ECO:0000318"/>
    <property type="project" value="GO_Central"/>
</dbReference>
<dbReference type="Proteomes" id="UP000008810">
    <property type="component" value="Chromosome 3"/>
</dbReference>
<reference evidence="2" key="3">
    <citation type="submission" date="2018-08" db="UniProtKB">
        <authorList>
            <consortium name="EnsemblPlants"/>
        </authorList>
    </citation>
    <scope>IDENTIFICATION</scope>
    <source>
        <strain evidence="2">cv. Bd21</strain>
    </source>
</reference>
<organism evidence="1">
    <name type="scientific">Brachypodium distachyon</name>
    <name type="common">Purple false brome</name>
    <name type="synonym">Trachynia distachya</name>
    <dbReference type="NCBI Taxonomy" id="15368"/>
    <lineage>
        <taxon>Eukaryota</taxon>
        <taxon>Viridiplantae</taxon>
        <taxon>Streptophyta</taxon>
        <taxon>Embryophyta</taxon>
        <taxon>Tracheophyta</taxon>
        <taxon>Spermatophyta</taxon>
        <taxon>Magnoliopsida</taxon>
        <taxon>Liliopsida</taxon>
        <taxon>Poales</taxon>
        <taxon>Poaceae</taxon>
        <taxon>BOP clade</taxon>
        <taxon>Pooideae</taxon>
        <taxon>Stipodae</taxon>
        <taxon>Brachypodieae</taxon>
        <taxon>Brachypodium</taxon>
    </lineage>
</organism>
<evidence type="ECO:0000313" key="1">
    <source>
        <dbReference type="EMBL" id="KQJ97157.1"/>
    </source>
</evidence>
<protein>
    <submittedName>
        <fullName evidence="1 2">Uncharacterized protein</fullName>
    </submittedName>
</protein>
<dbReference type="GO" id="GO:0006888">
    <property type="term" value="P:endoplasmic reticulum to Golgi vesicle-mediated transport"/>
    <property type="evidence" value="ECO:0000318"/>
    <property type="project" value="GO_Central"/>
</dbReference>
<dbReference type="GO" id="GO:0030008">
    <property type="term" value="C:TRAPP complex"/>
    <property type="evidence" value="ECO:0000318"/>
    <property type="project" value="GO_Central"/>
</dbReference>